<keyword evidence="14" id="KW-1185">Reference proteome</keyword>
<evidence type="ECO:0000259" key="12">
    <source>
        <dbReference type="PROSITE" id="PS51695"/>
    </source>
</evidence>
<dbReference type="PROSITE" id="PS51695">
    <property type="entry name" value="SEDOLISIN"/>
    <property type="match status" value="1"/>
</dbReference>
<dbReference type="GO" id="GO:0004252">
    <property type="term" value="F:serine-type endopeptidase activity"/>
    <property type="evidence" value="ECO:0007669"/>
    <property type="project" value="UniProtKB-UniRule"/>
</dbReference>
<dbReference type="Gene3D" id="3.40.50.200">
    <property type="entry name" value="Peptidase S8/S53 domain"/>
    <property type="match status" value="1"/>
</dbReference>
<dbReference type="OrthoDB" id="409122at2759"/>
<dbReference type="SUPFAM" id="SSF52743">
    <property type="entry name" value="Subtilisin-like"/>
    <property type="match status" value="1"/>
</dbReference>
<evidence type="ECO:0000256" key="3">
    <source>
        <dbReference type="ARBA" id="ARBA00004239"/>
    </source>
</evidence>
<gene>
    <name evidence="13" type="ORF">PAC_13355</name>
</gene>
<dbReference type="AlphaFoldDB" id="A0A1L7XEL5"/>
<dbReference type="InterPro" id="IPR050819">
    <property type="entry name" value="Tripeptidyl-peptidase_I"/>
</dbReference>
<keyword evidence="9 11" id="KW-0106">Calcium</keyword>
<evidence type="ECO:0000256" key="9">
    <source>
        <dbReference type="ARBA" id="ARBA00022837"/>
    </source>
</evidence>
<dbReference type="EMBL" id="FJOG01000023">
    <property type="protein sequence ID" value="CZR63458.1"/>
    <property type="molecule type" value="Genomic_DNA"/>
</dbReference>
<dbReference type="GO" id="GO:0046872">
    <property type="term" value="F:metal ion binding"/>
    <property type="evidence" value="ECO:0007669"/>
    <property type="project" value="UniProtKB-UniRule"/>
</dbReference>
<evidence type="ECO:0000313" key="14">
    <source>
        <dbReference type="Proteomes" id="UP000184330"/>
    </source>
</evidence>
<dbReference type="InterPro" id="IPR000209">
    <property type="entry name" value="Peptidase_S8/S53_dom"/>
</dbReference>
<evidence type="ECO:0000256" key="11">
    <source>
        <dbReference type="PROSITE-ProRule" id="PRU01032"/>
    </source>
</evidence>
<feature type="binding site" evidence="11">
    <location>
        <position position="646"/>
    </location>
    <ligand>
        <name>Ca(2+)</name>
        <dbReference type="ChEBI" id="CHEBI:29108"/>
    </ligand>
</feature>
<evidence type="ECO:0000256" key="5">
    <source>
        <dbReference type="ARBA" id="ARBA00022670"/>
    </source>
</evidence>
<dbReference type="Proteomes" id="UP000184330">
    <property type="component" value="Unassembled WGS sequence"/>
</dbReference>
<accession>A0A1L7XEL5</accession>
<dbReference type="PANTHER" id="PTHR14218">
    <property type="entry name" value="PROTEASE S8 TRIPEPTIDYL PEPTIDASE I CLN2"/>
    <property type="match status" value="1"/>
</dbReference>
<keyword evidence="5 11" id="KW-0645">Protease</keyword>
<dbReference type="GO" id="GO:0006508">
    <property type="term" value="P:proteolysis"/>
    <property type="evidence" value="ECO:0007669"/>
    <property type="project" value="UniProtKB-KW"/>
</dbReference>
<comment type="catalytic activity">
    <reaction evidence="1">
        <text>Release of an N-terminal tripeptide from a polypeptide.</text>
        <dbReference type="EC" id="3.4.14.10"/>
    </reaction>
</comment>
<feature type="binding site" evidence="11">
    <location>
        <position position="644"/>
    </location>
    <ligand>
        <name>Ca(2+)</name>
        <dbReference type="ChEBI" id="CHEBI:29108"/>
    </ligand>
</feature>
<dbReference type="EC" id="3.4.14.10" evidence="4"/>
<feature type="binding site" evidence="11">
    <location>
        <position position="625"/>
    </location>
    <ligand>
        <name>Ca(2+)</name>
        <dbReference type="ChEBI" id="CHEBI:29108"/>
    </ligand>
</feature>
<evidence type="ECO:0000256" key="7">
    <source>
        <dbReference type="ARBA" id="ARBA00022801"/>
    </source>
</evidence>
<evidence type="ECO:0000313" key="13">
    <source>
        <dbReference type="EMBL" id="CZR63458.1"/>
    </source>
</evidence>
<dbReference type="InterPro" id="IPR036852">
    <property type="entry name" value="Peptidase_S8/S53_dom_sf"/>
</dbReference>
<dbReference type="CDD" id="cd04056">
    <property type="entry name" value="Peptidases_S53"/>
    <property type="match status" value="1"/>
</dbReference>
<dbReference type="Pfam" id="PF09286">
    <property type="entry name" value="Pro-kuma_activ"/>
    <property type="match status" value="1"/>
</dbReference>
<dbReference type="PROSITE" id="PS00138">
    <property type="entry name" value="SUBTILASE_SER"/>
    <property type="match status" value="1"/>
</dbReference>
<dbReference type="SMART" id="SM00944">
    <property type="entry name" value="Pro-kuma_activ"/>
    <property type="match status" value="1"/>
</dbReference>
<dbReference type="GO" id="GO:0008240">
    <property type="term" value="F:tripeptidyl-peptidase activity"/>
    <property type="evidence" value="ECO:0007669"/>
    <property type="project" value="UniProtKB-EC"/>
</dbReference>
<sequence length="666" mass="70983">MLQYFIKHRIGPPAHAQWDSRAIFDLNFHRNAIHSTCFHCSLAAQAAAVPFSAGHVVHESREAVPKAWIKRERVNGAVELPIRIGMTQSNLDKGYDLLMEVSTPGSAKYGKHYTADEVADIFAPSQAAVDAVHEWLVSAGIATEKISQSVNKQWMQLDIPAVELEFLLQTEYHVYQHAETGRTTVACDQYHVPAHVQEYIDYVTPGIKLFTEKREPNPNVEKRTFGVTSGKGNGDLLGPILNKLGMTLEALLAIPELAVCDIATTPACIKALYNVTAATKAAPGNQLGIFEDLGDVYSQTDLNEFFLTFARNIPQGTAPKLEAIDGAVAPTNVLAAGAESDLDFQIAYPLIYPQGTVLFQTDDPVYENNYTFTGFLNNFLDALDGSYCSSISPLDPPYPDPNHGGYKGQLQCGAYKPTNVISISYGGSEADLPEAYQTRQCNEFMKLGMQGVSIVLASGDSGVAGPAGDGGNSDGCLGTGQIFNPDFPATCPYLTTVGATTLPPGANVKTDAEIAVTRFGSGVAAYFKNSPPPYASYSGNDNMNIGADGGVYNNAGRGYPDVSAVGGNIIIFNKGLPTLIGGTSAAAPLFAALLNRINEERLAVGKSTVGFVNPTLYANPQVLHDITQGNNPGCNTNGFSASTGWDPVTGLGTPNYPAMLSLFIGL</sequence>
<comment type="cofactor">
    <cofactor evidence="11">
        <name>Ca(2+)</name>
        <dbReference type="ChEBI" id="CHEBI:29108"/>
    </cofactor>
    <text evidence="11">Binds 1 Ca(2+) ion per subunit.</text>
</comment>
<reference evidence="13 14" key="1">
    <citation type="submission" date="2016-03" db="EMBL/GenBank/DDBJ databases">
        <authorList>
            <person name="Ploux O."/>
        </authorList>
    </citation>
    <scope>NUCLEOTIDE SEQUENCE [LARGE SCALE GENOMIC DNA]</scope>
    <source>
        <strain evidence="13 14">UAMH 11012</strain>
    </source>
</reference>
<keyword evidence="6 11" id="KW-0479">Metal-binding</keyword>
<dbReference type="SUPFAM" id="SSF54897">
    <property type="entry name" value="Protease propeptides/inhibitors"/>
    <property type="match status" value="1"/>
</dbReference>
<comment type="function">
    <text evidence="2">Secreted tripeptidyl-peptidase which degrades proteins at acidic pHs and is involved in virulence.</text>
</comment>
<feature type="binding site" evidence="11">
    <location>
        <position position="626"/>
    </location>
    <ligand>
        <name>Ca(2+)</name>
        <dbReference type="ChEBI" id="CHEBI:29108"/>
    </ligand>
</feature>
<feature type="active site" description="Charge relay system" evidence="11">
    <location>
        <position position="339"/>
    </location>
</feature>
<dbReference type="CDD" id="cd11377">
    <property type="entry name" value="Pro-peptidase_S53"/>
    <property type="match status" value="1"/>
</dbReference>
<dbReference type="GO" id="GO:0005576">
    <property type="term" value="C:extracellular region"/>
    <property type="evidence" value="ECO:0007669"/>
    <property type="project" value="UniProtKB-SubCell"/>
</dbReference>
<organism evidence="13 14">
    <name type="scientific">Phialocephala subalpina</name>
    <dbReference type="NCBI Taxonomy" id="576137"/>
    <lineage>
        <taxon>Eukaryota</taxon>
        <taxon>Fungi</taxon>
        <taxon>Dikarya</taxon>
        <taxon>Ascomycota</taxon>
        <taxon>Pezizomycotina</taxon>
        <taxon>Leotiomycetes</taxon>
        <taxon>Helotiales</taxon>
        <taxon>Mollisiaceae</taxon>
        <taxon>Phialocephala</taxon>
        <taxon>Phialocephala fortinii species complex</taxon>
    </lineage>
</organism>
<evidence type="ECO:0000256" key="10">
    <source>
        <dbReference type="ARBA" id="ARBA00023145"/>
    </source>
</evidence>
<keyword evidence="10" id="KW-0865">Zymogen</keyword>
<feature type="active site" description="Charge relay system" evidence="11">
    <location>
        <position position="584"/>
    </location>
</feature>
<protein>
    <recommendedName>
        <fullName evidence="4">tripeptidyl-peptidase II</fullName>
        <ecNumber evidence="4">3.4.14.10</ecNumber>
    </recommendedName>
</protein>
<dbReference type="PANTHER" id="PTHR14218:SF19">
    <property type="entry name" value="SERINE PROTEASE AORO, PUTATIVE (AFU_ORTHOLOGUE AFUA_6G10250)-RELATED"/>
    <property type="match status" value="1"/>
</dbReference>
<keyword evidence="7 11" id="KW-0378">Hydrolase</keyword>
<feature type="active site" description="Charge relay system" evidence="11">
    <location>
        <position position="343"/>
    </location>
</feature>
<dbReference type="STRING" id="576137.A0A1L7XEL5"/>
<dbReference type="Pfam" id="PF00082">
    <property type="entry name" value="Peptidase_S8"/>
    <property type="match status" value="1"/>
</dbReference>
<proteinExistence type="predicted"/>
<dbReference type="InterPro" id="IPR015366">
    <property type="entry name" value="S53_propep"/>
</dbReference>
<evidence type="ECO:0000256" key="1">
    <source>
        <dbReference type="ARBA" id="ARBA00001910"/>
    </source>
</evidence>
<dbReference type="InterPro" id="IPR030400">
    <property type="entry name" value="Sedolisin_dom"/>
</dbReference>
<name>A0A1L7XEL5_9HELO</name>
<evidence type="ECO:0000256" key="6">
    <source>
        <dbReference type="ARBA" id="ARBA00022723"/>
    </source>
</evidence>
<evidence type="ECO:0000256" key="8">
    <source>
        <dbReference type="ARBA" id="ARBA00022825"/>
    </source>
</evidence>
<evidence type="ECO:0000256" key="4">
    <source>
        <dbReference type="ARBA" id="ARBA00012462"/>
    </source>
</evidence>
<comment type="subcellular location">
    <subcellularLocation>
        <location evidence="3">Secreted</location>
        <location evidence="3">Extracellular space</location>
    </subcellularLocation>
</comment>
<feature type="domain" description="Peptidase S53" evidence="12">
    <location>
        <begin position="263"/>
        <end position="666"/>
    </location>
</feature>
<keyword evidence="8 11" id="KW-0720">Serine protease</keyword>
<evidence type="ECO:0000256" key="2">
    <source>
        <dbReference type="ARBA" id="ARBA00002451"/>
    </source>
</evidence>
<dbReference type="InterPro" id="IPR023828">
    <property type="entry name" value="Peptidase_S8_Ser-AS"/>
</dbReference>